<dbReference type="Gene3D" id="3.30.40.10">
    <property type="entry name" value="Zinc/RING finger domain, C3HC4 (zinc finger)"/>
    <property type="match status" value="1"/>
</dbReference>
<evidence type="ECO:0000256" key="2">
    <source>
        <dbReference type="ARBA" id="ARBA00004906"/>
    </source>
</evidence>
<sequence length="1056" mass="117197">MGEFQNYSSCLDIFHADVKQLGFCHFFSLQYGHTGVEAFNFYILFSRKEMTMETIFSVSLTPVSELLSQSVQAITETVNVARDVLIEKDSFSQLSTYLERILPLLKVLMKKNTSNSESFNSAVQILSREIKVAKQLALECSKRNKVYLLINCQKIVKHLEHTTREIGRALRFIPLGSLDLSYGIDKEISKLCNNMLTAEFSAAVAEEEILEKIESGIQERNVGRSYANNLLVLIAEAVGISTERSELKKEFQEFKSAVEDAQLRKDHAEAIQMDQIIALLGRADATSSPKEKEMKYLTKRNSLGSQPLEPLQSFYCPITREVMVDPVETSSGQTFERSAIEKWFADGNIICPLTMTLLNTSILRPNKTLRQSIEEWKDRNTMIRIASMKPKLQSDEEQEALHSLGQLQDLCEERDLHREWVALENYIPILIELLGAKNHKIRNHALFILYILAKDSDDTKERIMKVDNAIESIVRFLARRIGESKLAVALLLELSKNDVLRDCIGKVQGCILLLVTMSNSDDTQAANDAHELLENLSFCDENVIQMAKANYFRPLLQCLSSGPENAKMIMVTTLAEMELTDNTKSSLFEDGVLGPLLQLVSHGDTEMKKVSVKALQNLSTLPRNGLQMIREGAVSPLLDLLFCHSSLSPSLREQVASTIMHLAIATATQEAGQTSLSLLEFDEDIFRLFSLINLTGPDVQRSILRTFHAMCQSPYATDVRTKLNQCSAVQVLVQLCAHDNLTIRANTVKLFCCLTEDTDDGTLSEYVGQRCIETLLRISETSNDDEEIAASMGILSNLPKDPQITQWVLDAGALPIIIRFLIDGSCNGSYKNQVIENAVGALCHFTDSTNQEWQRRAAEAGILPVLVQLLGSGTALAKRHSAISLAQLSESSSGLSRPVEKPGGFWCCSSPPETGCPVHLGICTVESSFCLLEADAVGPLVRVLGEPDLGACEASLDALLTLIDGERLQNGGKVLAEANAISLIIRLLGSPCSRLQEKSLNALERIFRLVEFKQKYGSSAQMPLVDITQRGNSSMKSLAARILAHLSVLHEQSSYF</sequence>
<evidence type="ECO:0000256" key="5">
    <source>
        <dbReference type="PROSITE-ProRule" id="PRU00259"/>
    </source>
</evidence>
<dbReference type="PROSITE" id="PS51698">
    <property type="entry name" value="U_BOX"/>
    <property type="match status" value="1"/>
</dbReference>
<keyword evidence="8" id="KW-1185">Reference proteome</keyword>
<dbReference type="InterPro" id="IPR000225">
    <property type="entry name" value="Armadillo"/>
</dbReference>
<dbReference type="PANTHER" id="PTHR45958:SF5">
    <property type="entry name" value="RING-TYPE E3 UBIQUITIN TRANSFERASE"/>
    <property type="match status" value="1"/>
</dbReference>
<dbReference type="Proteomes" id="UP000655225">
    <property type="component" value="Unassembled WGS sequence"/>
</dbReference>
<evidence type="ECO:0000313" key="7">
    <source>
        <dbReference type="EMBL" id="KAF8412083.1"/>
    </source>
</evidence>
<evidence type="ECO:0000256" key="4">
    <source>
        <dbReference type="ARBA" id="ARBA00022679"/>
    </source>
</evidence>
<dbReference type="SUPFAM" id="SSF57850">
    <property type="entry name" value="RING/U-box"/>
    <property type="match status" value="1"/>
</dbReference>
<accession>A0A835DQI5</accession>
<dbReference type="InterPro" id="IPR013083">
    <property type="entry name" value="Znf_RING/FYVE/PHD"/>
</dbReference>
<dbReference type="OMA" id="QLCECDI"/>
<dbReference type="Pfam" id="PF00514">
    <property type="entry name" value="Arm"/>
    <property type="match status" value="1"/>
</dbReference>
<gene>
    <name evidence="7" type="ORF">HHK36_000037</name>
</gene>
<dbReference type="InterPro" id="IPR052608">
    <property type="entry name" value="U-box_domain_protein"/>
</dbReference>
<dbReference type="PANTHER" id="PTHR45958">
    <property type="entry name" value="RING-TYPE E3 UBIQUITIN TRANSFERASE"/>
    <property type="match status" value="1"/>
</dbReference>
<dbReference type="Gene3D" id="1.25.10.10">
    <property type="entry name" value="Leucine-rich Repeat Variant"/>
    <property type="match status" value="4"/>
</dbReference>
<keyword evidence="4" id="KW-0808">Transferase</keyword>
<reference evidence="7 8" key="1">
    <citation type="submission" date="2020-04" db="EMBL/GenBank/DDBJ databases">
        <title>Plant Genome Project.</title>
        <authorList>
            <person name="Zhang R.-G."/>
        </authorList>
    </citation>
    <scope>NUCLEOTIDE SEQUENCE [LARGE SCALE GENOMIC DNA]</scope>
    <source>
        <strain evidence="7">YNK0</strain>
        <tissue evidence="7">Leaf</tissue>
    </source>
</reference>
<dbReference type="InterPro" id="IPR045210">
    <property type="entry name" value="RING-Ubox_PUB"/>
</dbReference>
<dbReference type="CDD" id="cd16664">
    <property type="entry name" value="RING-Ubox_PUB"/>
    <property type="match status" value="1"/>
</dbReference>
<feature type="repeat" description="ARM" evidence="5">
    <location>
        <begin position="591"/>
        <end position="633"/>
    </location>
</feature>
<dbReference type="SUPFAM" id="SSF48371">
    <property type="entry name" value="ARM repeat"/>
    <property type="match status" value="3"/>
</dbReference>
<evidence type="ECO:0000259" key="6">
    <source>
        <dbReference type="PROSITE" id="PS51698"/>
    </source>
</evidence>
<dbReference type="InterPro" id="IPR011989">
    <property type="entry name" value="ARM-like"/>
</dbReference>
<dbReference type="InterPro" id="IPR036537">
    <property type="entry name" value="Adaptor_Cbl_N_dom_sf"/>
</dbReference>
<proteinExistence type="predicted"/>
<dbReference type="AlphaFoldDB" id="A0A835DQI5"/>
<dbReference type="InterPro" id="IPR016024">
    <property type="entry name" value="ARM-type_fold"/>
</dbReference>
<dbReference type="EC" id="2.3.2.27" evidence="3"/>
<evidence type="ECO:0000256" key="3">
    <source>
        <dbReference type="ARBA" id="ARBA00012483"/>
    </source>
</evidence>
<dbReference type="Pfam" id="PF04564">
    <property type="entry name" value="U-box"/>
    <property type="match status" value="1"/>
</dbReference>
<evidence type="ECO:0000256" key="1">
    <source>
        <dbReference type="ARBA" id="ARBA00000900"/>
    </source>
</evidence>
<comment type="catalytic activity">
    <reaction evidence="1">
        <text>S-ubiquitinyl-[E2 ubiquitin-conjugating enzyme]-L-cysteine + [acceptor protein]-L-lysine = [E2 ubiquitin-conjugating enzyme]-L-cysteine + N(6)-ubiquitinyl-[acceptor protein]-L-lysine.</text>
        <dbReference type="EC" id="2.3.2.27"/>
    </reaction>
</comment>
<dbReference type="SMART" id="SM00504">
    <property type="entry name" value="Ubox"/>
    <property type="match status" value="1"/>
</dbReference>
<dbReference type="Gene3D" id="1.20.930.20">
    <property type="entry name" value="Adaptor protein Cbl, N-terminal domain"/>
    <property type="match status" value="1"/>
</dbReference>
<feature type="domain" description="U-box" evidence="6">
    <location>
        <begin position="309"/>
        <end position="383"/>
    </location>
</feature>
<dbReference type="GO" id="GO:0007166">
    <property type="term" value="P:cell surface receptor signaling pathway"/>
    <property type="evidence" value="ECO:0007669"/>
    <property type="project" value="InterPro"/>
</dbReference>
<dbReference type="PROSITE" id="PS50176">
    <property type="entry name" value="ARM_REPEAT"/>
    <property type="match status" value="1"/>
</dbReference>
<comment type="pathway">
    <text evidence="2">Protein modification; protein ubiquitination.</text>
</comment>
<dbReference type="SMART" id="SM00185">
    <property type="entry name" value="ARM"/>
    <property type="match status" value="7"/>
</dbReference>
<protein>
    <recommendedName>
        <fullName evidence="3">RING-type E3 ubiquitin transferase</fullName>
        <ecNumber evidence="3">2.3.2.27</ecNumber>
    </recommendedName>
</protein>
<comment type="caution">
    <text evidence="7">The sequence shown here is derived from an EMBL/GenBank/DDBJ whole genome shotgun (WGS) entry which is preliminary data.</text>
</comment>
<dbReference type="EMBL" id="JABCRI010000001">
    <property type="protein sequence ID" value="KAF8412083.1"/>
    <property type="molecule type" value="Genomic_DNA"/>
</dbReference>
<organism evidence="7 8">
    <name type="scientific">Tetracentron sinense</name>
    <name type="common">Spur-leaf</name>
    <dbReference type="NCBI Taxonomy" id="13715"/>
    <lineage>
        <taxon>Eukaryota</taxon>
        <taxon>Viridiplantae</taxon>
        <taxon>Streptophyta</taxon>
        <taxon>Embryophyta</taxon>
        <taxon>Tracheophyta</taxon>
        <taxon>Spermatophyta</taxon>
        <taxon>Magnoliopsida</taxon>
        <taxon>Trochodendrales</taxon>
        <taxon>Trochodendraceae</taxon>
        <taxon>Tetracentron</taxon>
    </lineage>
</organism>
<evidence type="ECO:0000313" key="8">
    <source>
        <dbReference type="Proteomes" id="UP000655225"/>
    </source>
</evidence>
<dbReference type="UniPathway" id="UPA00143"/>
<dbReference type="InterPro" id="IPR003613">
    <property type="entry name" value="Ubox_domain"/>
</dbReference>
<dbReference type="OrthoDB" id="7537227at2759"/>
<name>A0A835DQI5_TETSI</name>
<dbReference type="GO" id="GO:0016567">
    <property type="term" value="P:protein ubiquitination"/>
    <property type="evidence" value="ECO:0007669"/>
    <property type="project" value="UniProtKB-UniPathway"/>
</dbReference>
<dbReference type="GO" id="GO:0061630">
    <property type="term" value="F:ubiquitin protein ligase activity"/>
    <property type="evidence" value="ECO:0007669"/>
    <property type="project" value="UniProtKB-EC"/>
</dbReference>